<evidence type="ECO:0000256" key="1">
    <source>
        <dbReference type="ARBA" id="ARBA00009013"/>
    </source>
</evidence>
<dbReference type="Pfam" id="PF01740">
    <property type="entry name" value="STAS"/>
    <property type="match status" value="1"/>
</dbReference>
<dbReference type="AlphaFoldDB" id="A0A514JZR7"/>
<evidence type="ECO:0000256" key="2">
    <source>
        <dbReference type="RuleBase" id="RU003749"/>
    </source>
</evidence>
<evidence type="ECO:0000313" key="5">
    <source>
        <dbReference type="EMBL" id="QDI72904.1"/>
    </source>
</evidence>
<gene>
    <name evidence="5" type="ORF">CD934_32525</name>
    <name evidence="4" type="ORF">FHS33_003878</name>
</gene>
<dbReference type="GO" id="GO:0043856">
    <property type="term" value="F:anti-sigma factor antagonist activity"/>
    <property type="evidence" value="ECO:0007669"/>
    <property type="project" value="InterPro"/>
</dbReference>
<accession>A0A514JZR7</accession>
<proteinExistence type="inferred from homology"/>
<dbReference type="RefSeq" id="WP_142197334.1">
    <property type="nucleotide sequence ID" value="NZ_BMSU01000008.1"/>
</dbReference>
<evidence type="ECO:0000313" key="4">
    <source>
        <dbReference type="EMBL" id="MBA8945429.1"/>
    </source>
</evidence>
<dbReference type="EMBL" id="CP022310">
    <property type="protein sequence ID" value="QDI72904.1"/>
    <property type="molecule type" value="Genomic_DNA"/>
</dbReference>
<dbReference type="PANTHER" id="PTHR33495">
    <property type="entry name" value="ANTI-SIGMA FACTOR ANTAGONIST TM_1081-RELATED-RELATED"/>
    <property type="match status" value="1"/>
</dbReference>
<evidence type="ECO:0000259" key="3">
    <source>
        <dbReference type="PROSITE" id="PS50801"/>
    </source>
</evidence>
<dbReference type="NCBIfam" id="TIGR00377">
    <property type="entry name" value="ant_ant_sig"/>
    <property type="match status" value="1"/>
</dbReference>
<dbReference type="InterPro" id="IPR003658">
    <property type="entry name" value="Anti-sigma_ant"/>
</dbReference>
<dbReference type="OrthoDB" id="3481860at2"/>
<comment type="similarity">
    <text evidence="1 2">Belongs to the anti-sigma-factor antagonist family.</text>
</comment>
<evidence type="ECO:0000313" key="7">
    <source>
        <dbReference type="Proteomes" id="UP000530412"/>
    </source>
</evidence>
<dbReference type="InterPro" id="IPR002645">
    <property type="entry name" value="STAS_dom"/>
</dbReference>
<dbReference type="SUPFAM" id="SSF52091">
    <property type="entry name" value="SpoIIaa-like"/>
    <property type="match status" value="1"/>
</dbReference>
<dbReference type="KEGG" id="sast:CD934_32525"/>
<dbReference type="Proteomes" id="UP000530412">
    <property type="component" value="Unassembled WGS sequence"/>
</dbReference>
<dbReference type="CDD" id="cd07043">
    <property type="entry name" value="STAS_anti-anti-sigma_factors"/>
    <property type="match status" value="1"/>
</dbReference>
<organism evidence="5 6">
    <name type="scientific">Streptomyces calvus</name>
    <dbReference type="NCBI Taxonomy" id="67282"/>
    <lineage>
        <taxon>Bacteria</taxon>
        <taxon>Bacillati</taxon>
        <taxon>Actinomycetota</taxon>
        <taxon>Actinomycetes</taxon>
        <taxon>Kitasatosporales</taxon>
        <taxon>Streptomycetaceae</taxon>
        <taxon>Streptomyces</taxon>
    </lineage>
</organism>
<dbReference type="InterPro" id="IPR036513">
    <property type="entry name" value="STAS_dom_sf"/>
</dbReference>
<dbReference type="Proteomes" id="UP000316215">
    <property type="component" value="Chromosome"/>
</dbReference>
<protein>
    <recommendedName>
        <fullName evidence="2">Anti-sigma factor antagonist</fullName>
    </recommendedName>
</protein>
<dbReference type="Gene3D" id="3.30.750.24">
    <property type="entry name" value="STAS domain"/>
    <property type="match status" value="1"/>
</dbReference>
<dbReference type="PROSITE" id="PS50801">
    <property type="entry name" value="STAS"/>
    <property type="match status" value="1"/>
</dbReference>
<reference evidence="4 7" key="2">
    <citation type="submission" date="2020-08" db="EMBL/GenBank/DDBJ databases">
        <title>Genomic Encyclopedia of Type Strains, Phase III (KMG-III): the genomes of soil and plant-associated and newly described type strains.</title>
        <authorList>
            <person name="Whitman W."/>
        </authorList>
    </citation>
    <scope>NUCLEOTIDE SEQUENCE [LARGE SCALE GENOMIC DNA]</scope>
    <source>
        <strain evidence="4 7">CECT 3271</strain>
    </source>
</reference>
<keyword evidence="6" id="KW-1185">Reference proteome</keyword>
<feature type="domain" description="STAS" evidence="3">
    <location>
        <begin position="4"/>
        <end position="112"/>
    </location>
</feature>
<name>A0A514JZR7_9ACTN</name>
<accession>A0A7W3QYT5</accession>
<sequence>MNPLTITASHAPGGLVLEAVGDLDHTNAQRLRHAAQEAELPPGGLLVVDLSRLEFCDSSGITALIAVRNRAEAAGGALVLVVVSAALRRLLNLTGLDQVLDVRDAVPLLTDH</sequence>
<evidence type="ECO:0000313" key="6">
    <source>
        <dbReference type="Proteomes" id="UP000316215"/>
    </source>
</evidence>
<dbReference type="PANTHER" id="PTHR33495:SF2">
    <property type="entry name" value="ANTI-SIGMA FACTOR ANTAGONIST TM_1081-RELATED"/>
    <property type="match status" value="1"/>
</dbReference>
<reference evidence="5 6" key="1">
    <citation type="submission" date="2017-07" db="EMBL/GenBank/DDBJ databases">
        <title>The Complete Genome of Streptomyces asterosporus-ZSY.</title>
        <authorList>
            <person name="Zhang S."/>
        </authorList>
    </citation>
    <scope>NUCLEOTIDE SEQUENCE [LARGE SCALE GENOMIC DNA]</scope>
    <source>
        <strain evidence="5 6">DSM 41452</strain>
    </source>
</reference>
<dbReference type="EMBL" id="JACJIE010000009">
    <property type="protein sequence ID" value="MBA8945429.1"/>
    <property type="molecule type" value="Genomic_DNA"/>
</dbReference>